<evidence type="ECO:0000256" key="1">
    <source>
        <dbReference type="SAM" id="Phobius"/>
    </source>
</evidence>
<feature type="transmembrane region" description="Helical" evidence="1">
    <location>
        <begin position="48"/>
        <end position="65"/>
    </location>
</feature>
<dbReference type="RefSeq" id="WP_168487380.1">
    <property type="nucleotide sequence ID" value="NZ_JAAZSQ010000014.1"/>
</dbReference>
<keyword evidence="1" id="KW-1133">Transmembrane helix</keyword>
<accession>A0A7X6HGE7</accession>
<evidence type="ECO:0000313" key="2">
    <source>
        <dbReference type="EMBL" id="NKX55683.1"/>
    </source>
</evidence>
<sequence>MSNYRPQRPSQNGGGMPRIDWRGTLWAMLAVFLLSYLLIFLFPGMHPVLRIIVVLGLYFGGRYAWRRYRRQRR</sequence>
<dbReference type="AlphaFoldDB" id="A0A7X6HGE7"/>
<keyword evidence="1" id="KW-0812">Transmembrane</keyword>
<reference evidence="2 3" key="1">
    <citation type="submission" date="2020-04" db="EMBL/GenBank/DDBJ databases">
        <title>Arthrobacter sp. nov.</title>
        <authorList>
            <person name="Liu S."/>
        </authorList>
    </citation>
    <scope>NUCLEOTIDE SEQUENCE [LARGE SCALE GENOMIC DNA]</scope>
    <source>
        <strain evidence="2 3">E918</strain>
    </source>
</reference>
<dbReference type="Proteomes" id="UP000544090">
    <property type="component" value="Unassembled WGS sequence"/>
</dbReference>
<protein>
    <submittedName>
        <fullName evidence="2">Uncharacterized protein</fullName>
    </submittedName>
</protein>
<gene>
    <name evidence="2" type="ORF">HGG74_14285</name>
</gene>
<proteinExistence type="predicted"/>
<name>A0A7X6HGE7_9MICC</name>
<evidence type="ECO:0000313" key="3">
    <source>
        <dbReference type="Proteomes" id="UP000544090"/>
    </source>
</evidence>
<organism evidence="2 3">
    <name type="scientific">Arthrobacter mobilis</name>
    <dbReference type="NCBI Taxonomy" id="2724944"/>
    <lineage>
        <taxon>Bacteria</taxon>
        <taxon>Bacillati</taxon>
        <taxon>Actinomycetota</taxon>
        <taxon>Actinomycetes</taxon>
        <taxon>Micrococcales</taxon>
        <taxon>Micrococcaceae</taxon>
        <taxon>Arthrobacter</taxon>
    </lineage>
</organism>
<feature type="transmembrane region" description="Helical" evidence="1">
    <location>
        <begin position="21"/>
        <end position="42"/>
    </location>
</feature>
<keyword evidence="3" id="KW-1185">Reference proteome</keyword>
<comment type="caution">
    <text evidence="2">The sequence shown here is derived from an EMBL/GenBank/DDBJ whole genome shotgun (WGS) entry which is preliminary data.</text>
</comment>
<keyword evidence="1" id="KW-0472">Membrane</keyword>
<dbReference type="EMBL" id="JAAZSQ010000014">
    <property type="protein sequence ID" value="NKX55683.1"/>
    <property type="molecule type" value="Genomic_DNA"/>
</dbReference>